<dbReference type="Gene3D" id="3.40.50.300">
    <property type="entry name" value="P-loop containing nucleotide triphosphate hydrolases"/>
    <property type="match status" value="1"/>
</dbReference>
<evidence type="ECO:0000256" key="1">
    <source>
        <dbReference type="ARBA" id="ARBA00022741"/>
    </source>
</evidence>
<dbReference type="EMBL" id="MK558262">
    <property type="protein sequence ID" value="QDL57057.1"/>
    <property type="molecule type" value="Genomic_DNA"/>
</dbReference>
<evidence type="ECO:0000259" key="5">
    <source>
        <dbReference type="PROSITE" id="PS51194"/>
    </source>
</evidence>
<organism evidence="6 7">
    <name type="scientific">Dione juno nucleopolyhedrovirus</name>
    <dbReference type="NCBI Taxonomy" id="2594175"/>
    <lineage>
        <taxon>Viruses</taxon>
        <taxon>Viruses incertae sedis</taxon>
        <taxon>Naldaviricetes</taxon>
        <taxon>Lefavirales</taxon>
        <taxon>Baculoviridae</taxon>
        <taxon>Alphabaculovirus</taxon>
        <taxon>Alphabaculovirus dijunonis</taxon>
    </lineage>
</organism>
<evidence type="ECO:0000256" key="2">
    <source>
        <dbReference type="ARBA" id="ARBA00022801"/>
    </source>
</evidence>
<reference evidence="6" key="1">
    <citation type="journal article" date="2019" name="Viruses">
        <title>A Nymphalid-Infecting Group I Alphabaculovirus Isolated from the Major Passion Fruit Caterpillar Pest Dione juno juno (Lepidoptera: Nymphalidae).</title>
        <authorList>
            <person name="Ribeiro B.M."/>
            <person name="Dos Santos E.R."/>
            <person name="Trentin L.B."/>
            <person name="da Silva L.A."/>
            <person name="de Melo F.L."/>
            <person name="Kitajima E.W."/>
            <person name="Ardisson-Araujo D.M.P."/>
        </authorList>
    </citation>
    <scope>NUCLEOTIDE SEQUENCE</scope>
    <source>
        <strain evidence="6">Araguari-MG</strain>
    </source>
</reference>
<dbReference type="SUPFAM" id="SSF52540">
    <property type="entry name" value="P-loop containing nucleoside triphosphate hydrolases"/>
    <property type="match status" value="2"/>
</dbReference>
<dbReference type="GO" id="GO:0006281">
    <property type="term" value="P:DNA repair"/>
    <property type="evidence" value="ECO:0007669"/>
    <property type="project" value="TreeGrafter"/>
</dbReference>
<sequence length="504" mass="57784">MDALKVQLQEFFDAGDTAAAAASDDVPCLNAPNLLEHQRRGIDWMRRREKRGRPHGGVLADDMGLGKTLSMLMLIANDNTDTHKTLIVCPLSLLNHWATEIQKHKLAIEMRQFCNGDLDKSFDAARLIVTTYDTLRAHHKLSKTKGRAASGLLARHWHRVVLDEAHIIKNHLTGVHAAVCALMADNRWCITGTPIHNRHWDMYAIIHFLRCRPFDNVAVWQMLNRNNDTNRIKSVVNKIVLKRSKADIALGIPQHSVEYVHVKLDEAEKRVYDSLKDKSQRAYDAAMAGGDRANNMQNVRCLLCRLRQMCCHPALTKCADMFSEHAHIFESTYESSKCRRVLQLVERVLDTPDDKVVLVSQWVEFLHLVAGLLRRRGVPILLYTGQLRVDERTAVENQFNAADSPYRVLLMSIKCGGVGLNLVGGNHIVMLEPHWNPQIELQAQDRIHRMGQKKRTFVYKMIVDEENSIERYMRARQDEKLTFVNKVFDRATLNYEDIKKFFSL</sequence>
<dbReference type="InterPro" id="IPR027417">
    <property type="entry name" value="P-loop_NTPase"/>
</dbReference>
<dbReference type="CDD" id="cd18793">
    <property type="entry name" value="SF2_C_SNF"/>
    <property type="match status" value="1"/>
</dbReference>
<accession>A0AAF1D9Y4</accession>
<dbReference type="InterPro" id="IPR049730">
    <property type="entry name" value="SNF2/RAD54-like_C"/>
</dbReference>
<dbReference type="RefSeq" id="YP_010799866.1">
    <property type="nucleotide sequence ID" value="NC_076692.1"/>
</dbReference>
<protein>
    <submittedName>
        <fullName evidence="6">GTA</fullName>
    </submittedName>
</protein>
<dbReference type="GO" id="GO:0005524">
    <property type="term" value="F:ATP binding"/>
    <property type="evidence" value="ECO:0007669"/>
    <property type="project" value="UniProtKB-KW"/>
</dbReference>
<dbReference type="KEGG" id="vg:80538309"/>
<evidence type="ECO:0000259" key="4">
    <source>
        <dbReference type="PROSITE" id="PS51192"/>
    </source>
</evidence>
<feature type="domain" description="Helicase ATP-binding" evidence="4">
    <location>
        <begin position="48"/>
        <end position="212"/>
    </location>
</feature>
<dbReference type="InterPro" id="IPR038718">
    <property type="entry name" value="SNF2-like_sf"/>
</dbReference>
<dbReference type="CDD" id="cd18008">
    <property type="entry name" value="DEXDc_SHPRH-like"/>
    <property type="match status" value="1"/>
</dbReference>
<dbReference type="InterPro" id="IPR001650">
    <property type="entry name" value="Helicase_C-like"/>
</dbReference>
<dbReference type="InterPro" id="IPR050628">
    <property type="entry name" value="SNF2_RAD54_helicase_TF"/>
</dbReference>
<dbReference type="GeneID" id="80538309"/>
<dbReference type="SMART" id="SM00487">
    <property type="entry name" value="DEXDc"/>
    <property type="match status" value="1"/>
</dbReference>
<proteinExistence type="predicted"/>
<gene>
    <name evidence="6" type="primary">gta</name>
    <name evidence="6" type="ORF">DijuNPV-ORF-114</name>
</gene>
<dbReference type="InterPro" id="IPR000330">
    <property type="entry name" value="SNF2_N"/>
</dbReference>
<keyword evidence="7" id="KW-1185">Reference proteome</keyword>
<dbReference type="Gene3D" id="3.40.50.10810">
    <property type="entry name" value="Tandem AAA-ATPase domain"/>
    <property type="match status" value="1"/>
</dbReference>
<keyword evidence="2" id="KW-0378">Hydrolase</keyword>
<dbReference type="GO" id="GO:0008094">
    <property type="term" value="F:ATP-dependent activity, acting on DNA"/>
    <property type="evidence" value="ECO:0007669"/>
    <property type="project" value="TreeGrafter"/>
</dbReference>
<dbReference type="PANTHER" id="PTHR45626">
    <property type="entry name" value="TRANSCRIPTION TERMINATION FACTOR 2-RELATED"/>
    <property type="match status" value="1"/>
</dbReference>
<keyword evidence="3" id="KW-0067">ATP-binding</keyword>
<dbReference type="GO" id="GO:0016787">
    <property type="term" value="F:hydrolase activity"/>
    <property type="evidence" value="ECO:0007669"/>
    <property type="project" value="UniProtKB-KW"/>
</dbReference>
<dbReference type="InterPro" id="IPR014001">
    <property type="entry name" value="Helicase_ATP-bd"/>
</dbReference>
<dbReference type="PROSITE" id="PS51194">
    <property type="entry name" value="HELICASE_CTER"/>
    <property type="match status" value="1"/>
</dbReference>
<dbReference type="SMART" id="SM00490">
    <property type="entry name" value="HELICc"/>
    <property type="match status" value="1"/>
</dbReference>
<evidence type="ECO:0000313" key="7">
    <source>
        <dbReference type="Proteomes" id="UP000831804"/>
    </source>
</evidence>
<dbReference type="Proteomes" id="UP000831804">
    <property type="component" value="Segment"/>
</dbReference>
<keyword evidence="1" id="KW-0547">Nucleotide-binding</keyword>
<dbReference type="Pfam" id="PF00176">
    <property type="entry name" value="SNF2-rel_dom"/>
    <property type="match status" value="1"/>
</dbReference>
<evidence type="ECO:0000256" key="3">
    <source>
        <dbReference type="ARBA" id="ARBA00022840"/>
    </source>
</evidence>
<dbReference type="PANTHER" id="PTHR45626:SF50">
    <property type="entry name" value="TRANSCRIPTION TERMINATION FACTOR 2"/>
    <property type="match status" value="1"/>
</dbReference>
<dbReference type="Pfam" id="PF00271">
    <property type="entry name" value="Helicase_C"/>
    <property type="match status" value="1"/>
</dbReference>
<evidence type="ECO:0000313" key="6">
    <source>
        <dbReference type="EMBL" id="QDL57057.1"/>
    </source>
</evidence>
<dbReference type="PROSITE" id="PS51192">
    <property type="entry name" value="HELICASE_ATP_BIND_1"/>
    <property type="match status" value="1"/>
</dbReference>
<name>A0AAF1D9Y4_9ABAC</name>
<feature type="domain" description="Helicase C-terminal" evidence="5">
    <location>
        <begin position="340"/>
        <end position="499"/>
    </location>
</feature>